<keyword evidence="4" id="KW-1185">Reference proteome</keyword>
<dbReference type="Proteomes" id="UP000569914">
    <property type="component" value="Unassembled WGS sequence"/>
</dbReference>
<accession>A0A7Y9I945</accession>
<feature type="transmembrane region" description="Helical" evidence="2">
    <location>
        <begin position="16"/>
        <end position="39"/>
    </location>
</feature>
<proteinExistence type="predicted"/>
<dbReference type="AlphaFoldDB" id="A0A7Y9I945"/>
<reference evidence="3 4" key="1">
    <citation type="submission" date="2020-07" db="EMBL/GenBank/DDBJ databases">
        <title>Sequencing the genomes of 1000 actinobacteria strains.</title>
        <authorList>
            <person name="Klenk H.-P."/>
        </authorList>
    </citation>
    <scope>NUCLEOTIDE SEQUENCE [LARGE SCALE GENOMIC DNA]</scope>
    <source>
        <strain evidence="3 4">DSM 22083</strain>
    </source>
</reference>
<organism evidence="3 4">
    <name type="scientific">Microlunatus parietis</name>
    <dbReference type="NCBI Taxonomy" id="682979"/>
    <lineage>
        <taxon>Bacteria</taxon>
        <taxon>Bacillati</taxon>
        <taxon>Actinomycetota</taxon>
        <taxon>Actinomycetes</taxon>
        <taxon>Propionibacteriales</taxon>
        <taxon>Propionibacteriaceae</taxon>
        <taxon>Microlunatus</taxon>
    </lineage>
</organism>
<evidence type="ECO:0000313" key="3">
    <source>
        <dbReference type="EMBL" id="NYE72609.1"/>
    </source>
</evidence>
<comment type="caution">
    <text evidence="3">The sequence shown here is derived from an EMBL/GenBank/DDBJ whole genome shotgun (WGS) entry which is preliminary data.</text>
</comment>
<feature type="compositionally biased region" description="Polar residues" evidence="1">
    <location>
        <begin position="209"/>
        <end position="222"/>
    </location>
</feature>
<evidence type="ECO:0000256" key="1">
    <source>
        <dbReference type="SAM" id="MobiDB-lite"/>
    </source>
</evidence>
<sequence>MPGDIWTLLLQTQAPWLVGPLGVLVGVILGLIGAAWAAAAQRKADLVRAAQDRAQTATLSEIERVREVCTSLFRDLQDYSRQALLLRTDANLGRKASFEVTLAITESQASVMETYATARLSSPGPVSDATARIVRAVGDCPILESQEEFDIWSESCRKLSGFLLEVGEQRIKELSGGTVPKNWYESLVRTELGGESAPAATLRGPKRGASTNGRSYARSKSN</sequence>
<dbReference type="RefSeq" id="WP_179753529.1">
    <property type="nucleotide sequence ID" value="NZ_JACCBU010000001.1"/>
</dbReference>
<dbReference type="EMBL" id="JACCBU010000001">
    <property type="protein sequence ID" value="NYE72609.1"/>
    <property type="molecule type" value="Genomic_DNA"/>
</dbReference>
<keyword evidence="2" id="KW-1133">Transmembrane helix</keyword>
<gene>
    <name evidence="3" type="ORF">BKA15_003938</name>
</gene>
<name>A0A7Y9I945_9ACTN</name>
<evidence type="ECO:0000256" key="2">
    <source>
        <dbReference type="SAM" id="Phobius"/>
    </source>
</evidence>
<keyword evidence="2" id="KW-0472">Membrane</keyword>
<protein>
    <submittedName>
        <fullName evidence="3">Uncharacterized protein</fullName>
    </submittedName>
</protein>
<evidence type="ECO:0000313" key="4">
    <source>
        <dbReference type="Proteomes" id="UP000569914"/>
    </source>
</evidence>
<feature type="region of interest" description="Disordered" evidence="1">
    <location>
        <begin position="194"/>
        <end position="222"/>
    </location>
</feature>
<keyword evidence="2" id="KW-0812">Transmembrane</keyword>